<name>A0A6B3NRT2_9CYAN</name>
<gene>
    <name evidence="3" type="ORF">F6J89_30910</name>
</gene>
<reference evidence="3" key="1">
    <citation type="submission" date="2019-11" db="EMBL/GenBank/DDBJ databases">
        <title>Genomic insights into an expanded diversity of filamentous marine cyanobacteria reveals the extraordinary biosynthetic potential of Moorea and Okeania.</title>
        <authorList>
            <person name="Ferreira Leao T."/>
            <person name="Wang M."/>
            <person name="Moss N."/>
            <person name="Da Silva R."/>
            <person name="Sanders J."/>
            <person name="Nurk S."/>
            <person name="Gurevich A."/>
            <person name="Humphrey G."/>
            <person name="Reher R."/>
            <person name="Zhu Q."/>
            <person name="Belda-Ferre P."/>
            <person name="Glukhov E."/>
            <person name="Rex R."/>
            <person name="Dorrestein P.C."/>
            <person name="Knight R."/>
            <person name="Pevzner P."/>
            <person name="Gerwick W.H."/>
            <person name="Gerwick L."/>
        </authorList>
    </citation>
    <scope>NUCLEOTIDE SEQUENCE</scope>
    <source>
        <strain evidence="3">SIO1C4</strain>
    </source>
</reference>
<evidence type="ECO:0000313" key="3">
    <source>
        <dbReference type="EMBL" id="NER31898.1"/>
    </source>
</evidence>
<protein>
    <submittedName>
        <fullName evidence="3">Uncharacterized protein</fullName>
    </submittedName>
</protein>
<sequence>MVRAVEQIEQDLAKLEVVIAQVKTELSSAYSQYLTLLGQAVRQQLIMASYRVCTQGYPETFMGLSFNQRQQLQSSMRQLGKQVQEKLLSPLESGQNTNSTASDNQLETDGDESTEAKQQLLSTIQEYSPELIKLSEVSKALENSEDDNTPQHQREQPKSWQEQLEVGIKEILQTTSVETNNLLQKTGIIPNKLPSAVLEAAAKADTSGEPSNGSPNLLNLLVEVEGDTEKTEQEDSSITRIVAVNLRLPEIEFADHSLTASRNQIRQILAKLKTLERKNRKIQRERIVAKAEAAWRASWFED</sequence>
<evidence type="ECO:0000256" key="2">
    <source>
        <dbReference type="SAM" id="MobiDB-lite"/>
    </source>
</evidence>
<feature type="coiled-coil region" evidence="1">
    <location>
        <begin position="258"/>
        <end position="292"/>
    </location>
</feature>
<accession>A0A6B3NRT2</accession>
<feature type="compositionally biased region" description="Polar residues" evidence="2">
    <location>
        <begin position="92"/>
        <end position="105"/>
    </location>
</feature>
<organism evidence="3">
    <name type="scientific">Symploca sp. SIO1C4</name>
    <dbReference type="NCBI Taxonomy" id="2607765"/>
    <lineage>
        <taxon>Bacteria</taxon>
        <taxon>Bacillati</taxon>
        <taxon>Cyanobacteriota</taxon>
        <taxon>Cyanophyceae</taxon>
        <taxon>Coleofasciculales</taxon>
        <taxon>Coleofasciculaceae</taxon>
        <taxon>Symploca</taxon>
    </lineage>
</organism>
<dbReference type="AlphaFoldDB" id="A0A6B3NRT2"/>
<feature type="region of interest" description="Disordered" evidence="2">
    <location>
        <begin position="139"/>
        <end position="161"/>
    </location>
</feature>
<dbReference type="EMBL" id="JAAHFQ010000978">
    <property type="protein sequence ID" value="NER31898.1"/>
    <property type="molecule type" value="Genomic_DNA"/>
</dbReference>
<evidence type="ECO:0000256" key="1">
    <source>
        <dbReference type="SAM" id="Coils"/>
    </source>
</evidence>
<feature type="region of interest" description="Disordered" evidence="2">
    <location>
        <begin position="90"/>
        <end position="117"/>
    </location>
</feature>
<proteinExistence type="predicted"/>
<keyword evidence="1" id="KW-0175">Coiled coil</keyword>
<comment type="caution">
    <text evidence="3">The sequence shown here is derived from an EMBL/GenBank/DDBJ whole genome shotgun (WGS) entry which is preliminary data.</text>
</comment>